<keyword evidence="2 4" id="KW-0863">Zinc-finger</keyword>
<dbReference type="EMBL" id="WJQU01000002">
    <property type="protein sequence ID" value="KAJ6641440.1"/>
    <property type="molecule type" value="Genomic_DNA"/>
</dbReference>
<evidence type="ECO:0000256" key="5">
    <source>
        <dbReference type="SAM" id="MobiDB-lite"/>
    </source>
</evidence>
<dbReference type="GO" id="GO:0008270">
    <property type="term" value="F:zinc ion binding"/>
    <property type="evidence" value="ECO:0007669"/>
    <property type="project" value="UniProtKB-KW"/>
</dbReference>
<dbReference type="GO" id="GO:1990837">
    <property type="term" value="F:sequence-specific double-stranded DNA binding"/>
    <property type="evidence" value="ECO:0007669"/>
    <property type="project" value="TreeGrafter"/>
</dbReference>
<comment type="caution">
    <text evidence="7">The sequence shown here is derived from an EMBL/GenBank/DDBJ whole genome shotgun (WGS) entry which is preliminary data.</text>
</comment>
<evidence type="ECO:0000256" key="4">
    <source>
        <dbReference type="PROSITE-ProRule" id="PRU00027"/>
    </source>
</evidence>
<protein>
    <recommendedName>
        <fullName evidence="6">BED-type domain-containing protein</fullName>
    </recommendedName>
</protein>
<evidence type="ECO:0000313" key="7">
    <source>
        <dbReference type="EMBL" id="KAJ6641440.1"/>
    </source>
</evidence>
<feature type="region of interest" description="Disordered" evidence="5">
    <location>
        <begin position="71"/>
        <end position="95"/>
    </location>
</feature>
<dbReference type="InterPro" id="IPR053031">
    <property type="entry name" value="Cuticle_assoc_protein"/>
</dbReference>
<reference evidence="7" key="1">
    <citation type="submission" date="2022-07" db="EMBL/GenBank/DDBJ databases">
        <authorList>
            <person name="Trinca V."/>
            <person name="Uliana J.V.C."/>
            <person name="Torres T.T."/>
            <person name="Ward R.J."/>
            <person name="Monesi N."/>
        </authorList>
    </citation>
    <scope>NUCLEOTIDE SEQUENCE</scope>
    <source>
        <strain evidence="7">HSMRA1968</strain>
        <tissue evidence="7">Whole embryos</tissue>
    </source>
</reference>
<dbReference type="GO" id="GO:0005634">
    <property type="term" value="C:nucleus"/>
    <property type="evidence" value="ECO:0007669"/>
    <property type="project" value="TreeGrafter"/>
</dbReference>
<dbReference type="SUPFAM" id="SSF57667">
    <property type="entry name" value="beta-beta-alpha zinc fingers"/>
    <property type="match status" value="1"/>
</dbReference>
<name>A0A9Q0S2S4_9DIPT</name>
<organism evidence="7 8">
    <name type="scientific">Pseudolycoriella hygida</name>
    <dbReference type="NCBI Taxonomy" id="35572"/>
    <lineage>
        <taxon>Eukaryota</taxon>
        <taxon>Metazoa</taxon>
        <taxon>Ecdysozoa</taxon>
        <taxon>Arthropoda</taxon>
        <taxon>Hexapoda</taxon>
        <taxon>Insecta</taxon>
        <taxon>Pterygota</taxon>
        <taxon>Neoptera</taxon>
        <taxon>Endopterygota</taxon>
        <taxon>Diptera</taxon>
        <taxon>Nematocera</taxon>
        <taxon>Sciaroidea</taxon>
        <taxon>Sciaridae</taxon>
        <taxon>Pseudolycoriella</taxon>
    </lineage>
</organism>
<dbReference type="PROSITE" id="PS50808">
    <property type="entry name" value="ZF_BED"/>
    <property type="match status" value="1"/>
</dbReference>
<keyword evidence="8" id="KW-1185">Reference proteome</keyword>
<dbReference type="Pfam" id="PF02892">
    <property type="entry name" value="zf-BED"/>
    <property type="match status" value="1"/>
</dbReference>
<feature type="domain" description="BED-type" evidence="6">
    <location>
        <begin position="39"/>
        <end position="98"/>
    </location>
</feature>
<dbReference type="InterPro" id="IPR036236">
    <property type="entry name" value="Znf_C2H2_sf"/>
</dbReference>
<evidence type="ECO:0000256" key="2">
    <source>
        <dbReference type="ARBA" id="ARBA00022771"/>
    </source>
</evidence>
<keyword evidence="1" id="KW-0479">Metal-binding</keyword>
<feature type="region of interest" description="Disordered" evidence="5">
    <location>
        <begin position="1"/>
        <end position="41"/>
    </location>
</feature>
<dbReference type="GO" id="GO:0006357">
    <property type="term" value="P:regulation of transcription by RNA polymerase II"/>
    <property type="evidence" value="ECO:0007669"/>
    <property type="project" value="TreeGrafter"/>
</dbReference>
<dbReference type="OrthoDB" id="7440960at2759"/>
<dbReference type="Proteomes" id="UP001151699">
    <property type="component" value="Chromosome B"/>
</dbReference>
<dbReference type="InterPro" id="IPR003656">
    <property type="entry name" value="Znf_BED"/>
</dbReference>
<proteinExistence type="predicted"/>
<evidence type="ECO:0000313" key="8">
    <source>
        <dbReference type="Proteomes" id="UP001151699"/>
    </source>
</evidence>
<evidence type="ECO:0000256" key="3">
    <source>
        <dbReference type="ARBA" id="ARBA00022833"/>
    </source>
</evidence>
<dbReference type="PANTHER" id="PTHR34396:SF25">
    <property type="entry name" value="BOUNDARY ELEMENT ASSOCIATED FACTOR"/>
    <property type="match status" value="1"/>
</dbReference>
<dbReference type="SMART" id="SM00614">
    <property type="entry name" value="ZnF_BED"/>
    <property type="match status" value="1"/>
</dbReference>
<keyword evidence="3" id="KW-0862">Zinc</keyword>
<feature type="compositionally biased region" description="Polar residues" evidence="5">
    <location>
        <begin position="7"/>
        <end position="17"/>
    </location>
</feature>
<gene>
    <name evidence="7" type="ORF">Bhyg_06379</name>
</gene>
<evidence type="ECO:0000256" key="1">
    <source>
        <dbReference type="ARBA" id="ARBA00022723"/>
    </source>
</evidence>
<accession>A0A9Q0S2S4</accession>
<dbReference type="PANTHER" id="PTHR34396">
    <property type="entry name" value="OS03G0264950 PROTEIN-RELATED"/>
    <property type="match status" value="1"/>
</dbReference>
<evidence type="ECO:0000259" key="6">
    <source>
        <dbReference type="PROSITE" id="PS50808"/>
    </source>
</evidence>
<dbReference type="AlphaFoldDB" id="A0A9Q0S2S4"/>
<feature type="compositionally biased region" description="Basic and acidic residues" evidence="5">
    <location>
        <begin position="20"/>
        <end position="38"/>
    </location>
</feature>
<feature type="compositionally biased region" description="Polar residues" evidence="5">
    <location>
        <begin position="72"/>
        <end position="84"/>
    </location>
</feature>
<sequence>MEDLESSAVSGSRINNESVEDNHEDSQGVENKKSESEKKKRSSIWLHFKDFVGDNDEKYAECAYCQKKYKTSGKSNCSTGNLSRHLQRKHHEKMTSEAVSERVAFIFSQDKFKMDQSA</sequence>